<reference evidence="1 2" key="1">
    <citation type="submission" date="2016-04" db="EMBL/GenBank/DDBJ databases">
        <title>A degradative enzymes factory behind the ericoid mycorrhizal symbiosis.</title>
        <authorList>
            <consortium name="DOE Joint Genome Institute"/>
            <person name="Martino E."/>
            <person name="Morin E."/>
            <person name="Grelet G."/>
            <person name="Kuo A."/>
            <person name="Kohler A."/>
            <person name="Daghino S."/>
            <person name="Barry K."/>
            <person name="Choi C."/>
            <person name="Cichocki N."/>
            <person name="Clum A."/>
            <person name="Copeland A."/>
            <person name="Hainaut M."/>
            <person name="Haridas S."/>
            <person name="Labutti K."/>
            <person name="Lindquist E."/>
            <person name="Lipzen A."/>
            <person name="Khouja H.-R."/>
            <person name="Murat C."/>
            <person name="Ohm R."/>
            <person name="Olson A."/>
            <person name="Spatafora J."/>
            <person name="Veneault-Fourrey C."/>
            <person name="Henrissat B."/>
            <person name="Grigoriev I."/>
            <person name="Martin F."/>
            <person name="Perotto S."/>
        </authorList>
    </citation>
    <scope>NUCLEOTIDE SEQUENCE [LARGE SCALE GENOMIC DNA]</scope>
    <source>
        <strain evidence="1 2">E</strain>
    </source>
</reference>
<dbReference type="OrthoDB" id="245563at2759"/>
<sequence length="188" mass="20525">GVLVTDPGIVKSRNVAVSQKLANYVRNGGTLVLGGLFSAQIRPNDLGRYMREKWDLPWEAGSYYRTTIFLNRAVVNRPTSGLLSSYSHKAVFLKHVDPNMAWYVATDRSVIESLVPLPGPGIELLETSTAFARLGNGWIGYVGDVNGEEGTTAVVLEMLGLTSSYLTSTEAQSYCYCTSDHSIAIESR</sequence>
<dbReference type="Proteomes" id="UP000235371">
    <property type="component" value="Unassembled WGS sequence"/>
</dbReference>
<dbReference type="GeneID" id="36582844"/>
<organism evidence="1 2">
    <name type="scientific">Hyaloscypha bicolor E</name>
    <dbReference type="NCBI Taxonomy" id="1095630"/>
    <lineage>
        <taxon>Eukaryota</taxon>
        <taxon>Fungi</taxon>
        <taxon>Dikarya</taxon>
        <taxon>Ascomycota</taxon>
        <taxon>Pezizomycotina</taxon>
        <taxon>Leotiomycetes</taxon>
        <taxon>Helotiales</taxon>
        <taxon>Hyaloscyphaceae</taxon>
        <taxon>Hyaloscypha</taxon>
        <taxon>Hyaloscypha bicolor</taxon>
    </lineage>
</organism>
<dbReference type="EMBL" id="KZ613791">
    <property type="protein sequence ID" value="PMD60059.1"/>
    <property type="molecule type" value="Genomic_DNA"/>
</dbReference>
<name>A0A2J6TAL6_9HELO</name>
<proteinExistence type="predicted"/>
<feature type="non-terminal residue" evidence="1">
    <location>
        <position position="1"/>
    </location>
</feature>
<evidence type="ECO:0000313" key="2">
    <source>
        <dbReference type="Proteomes" id="UP000235371"/>
    </source>
</evidence>
<dbReference type="InParanoid" id="A0A2J6TAL6"/>
<keyword evidence="2" id="KW-1185">Reference proteome</keyword>
<dbReference type="AlphaFoldDB" id="A0A2J6TAL6"/>
<dbReference type="RefSeq" id="XP_024736963.1">
    <property type="nucleotide sequence ID" value="XM_024874764.1"/>
</dbReference>
<evidence type="ECO:0000313" key="1">
    <source>
        <dbReference type="EMBL" id="PMD60059.1"/>
    </source>
</evidence>
<dbReference type="STRING" id="1095630.A0A2J6TAL6"/>
<protein>
    <submittedName>
        <fullName evidence="1">Uncharacterized protein</fullName>
    </submittedName>
</protein>
<gene>
    <name evidence="1" type="ORF">K444DRAFT_528898</name>
</gene>
<accession>A0A2J6TAL6</accession>